<comment type="caution">
    <text evidence="5">The sequence shown here is derived from an EMBL/GenBank/DDBJ whole genome shotgun (WGS) entry which is preliminary data.</text>
</comment>
<dbReference type="PANTHER" id="PTHR20854">
    <property type="entry name" value="INOSITOL MONOPHOSPHATASE"/>
    <property type="match status" value="1"/>
</dbReference>
<dbReference type="Pfam" id="PF00459">
    <property type="entry name" value="Inositol_P"/>
    <property type="match status" value="1"/>
</dbReference>
<dbReference type="GO" id="GO:0046872">
    <property type="term" value="F:metal ion binding"/>
    <property type="evidence" value="ECO:0007669"/>
    <property type="project" value="UniProtKB-KW"/>
</dbReference>
<dbReference type="GO" id="GO:0007165">
    <property type="term" value="P:signal transduction"/>
    <property type="evidence" value="ECO:0007669"/>
    <property type="project" value="TreeGrafter"/>
</dbReference>
<dbReference type="GO" id="GO:0008934">
    <property type="term" value="F:inositol monophosphate 1-phosphatase activity"/>
    <property type="evidence" value="ECO:0007669"/>
    <property type="project" value="TreeGrafter"/>
</dbReference>
<dbReference type="SUPFAM" id="SSF56655">
    <property type="entry name" value="Carbohydrate phosphatase"/>
    <property type="match status" value="1"/>
</dbReference>
<reference evidence="5 6" key="1">
    <citation type="journal article" date="2012" name="Science">
        <title>Ecological populations of bacteria act as socially cohesive units of antibiotic production and resistance.</title>
        <authorList>
            <person name="Cordero O.X."/>
            <person name="Wildschutte H."/>
            <person name="Kirkup B."/>
            <person name="Proehl S."/>
            <person name="Ngo L."/>
            <person name="Hussain F."/>
            <person name="Le Roux F."/>
            <person name="Mincer T."/>
            <person name="Polz M.F."/>
        </authorList>
    </citation>
    <scope>NUCLEOTIDE SEQUENCE [LARGE SCALE GENOMIC DNA]</scope>
    <source>
        <strain evidence="5 6">FF-454</strain>
    </source>
</reference>
<keyword evidence="3 4" id="KW-0460">Magnesium</keyword>
<dbReference type="Proteomes" id="UP000095039">
    <property type="component" value="Unassembled WGS sequence"/>
</dbReference>
<feature type="binding site" evidence="4">
    <location>
        <position position="118"/>
    </location>
    <ligand>
        <name>Mg(2+)</name>
        <dbReference type="ChEBI" id="CHEBI:18420"/>
        <label>1</label>
        <note>catalytic</note>
    </ligand>
</feature>
<dbReference type="Gene3D" id="3.30.540.10">
    <property type="entry name" value="Fructose-1,6-Bisphosphatase, subunit A, domain 1"/>
    <property type="match status" value="1"/>
</dbReference>
<dbReference type="EMBL" id="AJWN02000040">
    <property type="protein sequence ID" value="OEE62193.1"/>
    <property type="molecule type" value="Genomic_DNA"/>
</dbReference>
<keyword evidence="6" id="KW-1185">Reference proteome</keyword>
<accession>A0A1E5C9J4</accession>
<comment type="similarity">
    <text evidence="1">Belongs to the inositol monophosphatase superfamily.</text>
</comment>
<feature type="binding site" evidence="4">
    <location>
        <position position="94"/>
    </location>
    <ligand>
        <name>Mg(2+)</name>
        <dbReference type="ChEBI" id="CHEBI:18420"/>
        <label>1</label>
        <note>catalytic</note>
    </ligand>
</feature>
<dbReference type="CDD" id="cd01637">
    <property type="entry name" value="IMPase_like"/>
    <property type="match status" value="1"/>
</dbReference>
<dbReference type="RefSeq" id="WP_016962148.1">
    <property type="nucleotide sequence ID" value="NZ_AJWN02000040.1"/>
</dbReference>
<evidence type="ECO:0000256" key="3">
    <source>
        <dbReference type="ARBA" id="ARBA00022842"/>
    </source>
</evidence>
<dbReference type="InterPro" id="IPR020550">
    <property type="entry name" value="Inositol_monophosphatase_CS"/>
</dbReference>
<comment type="cofactor">
    <cofactor evidence="4">
        <name>Mg(2+)</name>
        <dbReference type="ChEBI" id="CHEBI:18420"/>
    </cofactor>
</comment>
<dbReference type="Gene3D" id="3.40.190.80">
    <property type="match status" value="1"/>
</dbReference>
<sequence length="303" mass="33857">MDCRTESQRNEVLTHDHVEQLLNMSIGTAWQVLRDIVSQAAQDIMLPKFALNAYQQEVSHKEDDSLVTLADKQMQQRLIKTLTSYWPDIPVLGEEQTSQQHASVITYLDSAAWVLDPIDGTGNFAAGIPYFCTSLALVVESKVVLSLVHDPNRDESFFAFQGSGAHLNGQILRPRVMSNNSLNHASALIDFKRLPTNLASILAIDPPYRSQRSFGASALDWCWIAASRCQVYLHGSQMLWDYAAGELILREAGGCSSSFDGKAVFEKSLAPRSVIAAIDPDCYRQWRDWLNGRGDLRLKLEID</sequence>
<dbReference type="GO" id="GO:0046854">
    <property type="term" value="P:phosphatidylinositol phosphate biosynthetic process"/>
    <property type="evidence" value="ECO:0007669"/>
    <property type="project" value="InterPro"/>
</dbReference>
<organism evidence="5 6">
    <name type="scientific">Enterovibrio norvegicus FF-454</name>
    <dbReference type="NCBI Taxonomy" id="1185651"/>
    <lineage>
        <taxon>Bacteria</taxon>
        <taxon>Pseudomonadati</taxon>
        <taxon>Pseudomonadota</taxon>
        <taxon>Gammaproteobacteria</taxon>
        <taxon>Vibrionales</taxon>
        <taxon>Vibrionaceae</taxon>
        <taxon>Enterovibrio</taxon>
    </lineage>
</organism>
<dbReference type="PANTHER" id="PTHR20854:SF4">
    <property type="entry name" value="INOSITOL-1-MONOPHOSPHATASE-RELATED"/>
    <property type="match status" value="1"/>
</dbReference>
<gene>
    <name evidence="5" type="ORF">A1OK_01410</name>
</gene>
<feature type="binding site" evidence="4">
    <location>
        <position position="116"/>
    </location>
    <ligand>
        <name>Mg(2+)</name>
        <dbReference type="ChEBI" id="CHEBI:18420"/>
        <label>1</label>
        <note>catalytic</note>
    </ligand>
</feature>
<dbReference type="InterPro" id="IPR000760">
    <property type="entry name" value="Inositol_monophosphatase-like"/>
</dbReference>
<proteinExistence type="inferred from homology"/>
<dbReference type="PROSITE" id="PS00630">
    <property type="entry name" value="IMP_2"/>
    <property type="match status" value="1"/>
</dbReference>
<dbReference type="GO" id="GO:0006020">
    <property type="term" value="P:inositol metabolic process"/>
    <property type="evidence" value="ECO:0007669"/>
    <property type="project" value="TreeGrafter"/>
</dbReference>
<dbReference type="AlphaFoldDB" id="A0A1E5C9J4"/>
<feature type="binding site" evidence="4">
    <location>
        <position position="119"/>
    </location>
    <ligand>
        <name>Mg(2+)</name>
        <dbReference type="ChEBI" id="CHEBI:18420"/>
        <label>1</label>
        <note>catalytic</note>
    </ligand>
</feature>
<keyword evidence="2 4" id="KW-0479">Metal-binding</keyword>
<evidence type="ECO:0000313" key="5">
    <source>
        <dbReference type="EMBL" id="OEE62193.1"/>
    </source>
</evidence>
<feature type="binding site" evidence="4">
    <location>
        <position position="241"/>
    </location>
    <ligand>
        <name>Mg(2+)</name>
        <dbReference type="ChEBI" id="CHEBI:18420"/>
        <label>1</label>
        <note>catalytic</note>
    </ligand>
</feature>
<dbReference type="PRINTS" id="PR00377">
    <property type="entry name" value="IMPHPHTASES"/>
</dbReference>
<protein>
    <submittedName>
        <fullName evidence="5">Myo-inositol-1-monophosphatase</fullName>
    </submittedName>
</protein>
<evidence type="ECO:0000256" key="4">
    <source>
        <dbReference type="PIRSR" id="PIRSR600760-2"/>
    </source>
</evidence>
<evidence type="ECO:0000256" key="2">
    <source>
        <dbReference type="ARBA" id="ARBA00022723"/>
    </source>
</evidence>
<name>A0A1E5C9J4_9GAMM</name>
<evidence type="ECO:0000256" key="1">
    <source>
        <dbReference type="ARBA" id="ARBA00009759"/>
    </source>
</evidence>
<evidence type="ECO:0000313" key="6">
    <source>
        <dbReference type="Proteomes" id="UP000095039"/>
    </source>
</evidence>